<name>A0A255Z1V6_9PROT</name>
<gene>
    <name evidence="2" type="ORF">CHU95_09890</name>
</gene>
<organism evidence="2 3">
    <name type="scientific">Niveispirillum lacus</name>
    <dbReference type="NCBI Taxonomy" id="1981099"/>
    <lineage>
        <taxon>Bacteria</taxon>
        <taxon>Pseudomonadati</taxon>
        <taxon>Pseudomonadota</taxon>
        <taxon>Alphaproteobacteria</taxon>
        <taxon>Rhodospirillales</taxon>
        <taxon>Azospirillaceae</taxon>
        <taxon>Niveispirillum</taxon>
    </lineage>
</organism>
<evidence type="ECO:0008006" key="4">
    <source>
        <dbReference type="Google" id="ProtNLM"/>
    </source>
</evidence>
<dbReference type="EMBL" id="NOXU01000027">
    <property type="protein sequence ID" value="OYQ34885.1"/>
    <property type="molecule type" value="Genomic_DNA"/>
</dbReference>
<dbReference type="RefSeq" id="WP_094456168.1">
    <property type="nucleotide sequence ID" value="NZ_NOXU01000027.1"/>
</dbReference>
<keyword evidence="3" id="KW-1185">Reference proteome</keyword>
<evidence type="ECO:0000256" key="1">
    <source>
        <dbReference type="SAM" id="MobiDB-lite"/>
    </source>
</evidence>
<dbReference type="AlphaFoldDB" id="A0A255Z1V6"/>
<sequence length="480" mass="52619">MAVLVAALFFMFLAVDEKVDSQIDNANRAVDRELTALVQNARSQSSAFASTSFIGYSVGRYYGFASAFQQISPDPERAAALLRATYPPGDAPATEIPAALTAYAAVHDRFHASFRDLLASTVFDDLYLIDRFGRVVYSLRKDAAFGADLAAARQRDSALGTLFREVMGRLPQAQAPEQVMVLTQPLPLDQSHGMLLGRPVVRHGTVEGVVVFRMPVAKVQERLARLAQDGIGFALLDGAGNMVASAPAAEPLQSWSRQGERVLEEGGWRYVVLSDGDALAGGLHYIRWLLLLAGVAAVTLFLRALREPTVVAPVGFVPVGPSAPLDVAPPVNMPIVPPERTEAPPPPVSTAIAEEPDHPEQTEEGEHAAALDADEGYRRCLVDVMTLALDYWQKAKRKGKIELAEESGLWRVYMDRSSLQTRTLDKYLLVETLPRNPRWRDVVRTAEYVLRHCGEPPAEREALSVALGRLKQHLRQAERV</sequence>
<dbReference type="Proteomes" id="UP000216998">
    <property type="component" value="Unassembled WGS sequence"/>
</dbReference>
<dbReference type="OrthoDB" id="354287at2"/>
<comment type="caution">
    <text evidence="2">The sequence shown here is derived from an EMBL/GenBank/DDBJ whole genome shotgun (WGS) entry which is preliminary data.</text>
</comment>
<evidence type="ECO:0000313" key="3">
    <source>
        <dbReference type="Proteomes" id="UP000216998"/>
    </source>
</evidence>
<protein>
    <recommendedName>
        <fullName evidence="4">Cache domain-containing protein</fullName>
    </recommendedName>
</protein>
<feature type="compositionally biased region" description="Basic and acidic residues" evidence="1">
    <location>
        <begin position="355"/>
        <end position="368"/>
    </location>
</feature>
<proteinExistence type="predicted"/>
<dbReference type="CDD" id="cd22890">
    <property type="entry name" value="ChiS-DBD"/>
    <property type="match status" value="1"/>
</dbReference>
<accession>A0A255Z1V6</accession>
<feature type="region of interest" description="Disordered" evidence="1">
    <location>
        <begin position="340"/>
        <end position="368"/>
    </location>
</feature>
<evidence type="ECO:0000313" key="2">
    <source>
        <dbReference type="EMBL" id="OYQ34885.1"/>
    </source>
</evidence>
<reference evidence="2 3" key="1">
    <citation type="submission" date="2017-07" db="EMBL/GenBank/DDBJ databases">
        <title>Niveispirillum cyanobacteriorum sp. nov., isolated from cyanobacterial aggregates in a eutrophic lake.</title>
        <authorList>
            <person name="Cai H."/>
        </authorList>
    </citation>
    <scope>NUCLEOTIDE SEQUENCE [LARGE SCALE GENOMIC DNA]</scope>
    <source>
        <strain evidence="3">TH1-14</strain>
    </source>
</reference>